<dbReference type="Proteomes" id="UP001497516">
    <property type="component" value="Chromosome 9"/>
</dbReference>
<keyword evidence="3" id="KW-1185">Reference proteome</keyword>
<gene>
    <name evidence="2" type="ORF">LTRI10_LOCUS50872</name>
</gene>
<name>A0AAV2GMM4_9ROSI</name>
<sequence length="244" mass="27679">MSRFVLDSNNLWLLALSDRTMRVNNGPYSPDLNTQDLSGYVGDWKQVARIGSNQHCTHRELEVFGVALISGQKLEELCLNTFNHQITINREGFMVQWLNPGGGRRVPNARSLYRRLNDVFDWSRYGVQIPIPVQTAWDRFELATGKLIAAGGAGSPQMNKELEEKDKETQRLLAEKDKEIEELKKKDMERQAAELAAKKENERLLAEKDVEIQGLKKQAKEKDDQLAAKDKQIANLKAALSAFV</sequence>
<evidence type="ECO:0000256" key="1">
    <source>
        <dbReference type="SAM" id="Coils"/>
    </source>
</evidence>
<evidence type="ECO:0000313" key="3">
    <source>
        <dbReference type="Proteomes" id="UP001497516"/>
    </source>
</evidence>
<keyword evidence="1" id="KW-0175">Coiled coil</keyword>
<organism evidence="2 3">
    <name type="scientific">Linum trigynum</name>
    <dbReference type="NCBI Taxonomy" id="586398"/>
    <lineage>
        <taxon>Eukaryota</taxon>
        <taxon>Viridiplantae</taxon>
        <taxon>Streptophyta</taxon>
        <taxon>Embryophyta</taxon>
        <taxon>Tracheophyta</taxon>
        <taxon>Spermatophyta</taxon>
        <taxon>Magnoliopsida</taxon>
        <taxon>eudicotyledons</taxon>
        <taxon>Gunneridae</taxon>
        <taxon>Pentapetalae</taxon>
        <taxon>rosids</taxon>
        <taxon>fabids</taxon>
        <taxon>Malpighiales</taxon>
        <taxon>Linaceae</taxon>
        <taxon>Linum</taxon>
    </lineage>
</organism>
<reference evidence="2 3" key="1">
    <citation type="submission" date="2024-04" db="EMBL/GenBank/DDBJ databases">
        <authorList>
            <person name="Fracassetti M."/>
        </authorList>
    </citation>
    <scope>NUCLEOTIDE SEQUENCE [LARGE SCALE GENOMIC DNA]</scope>
</reference>
<evidence type="ECO:0000313" key="2">
    <source>
        <dbReference type="EMBL" id="CAL1411522.1"/>
    </source>
</evidence>
<proteinExistence type="predicted"/>
<accession>A0AAV2GMM4</accession>
<dbReference type="EMBL" id="OZ034822">
    <property type="protein sequence ID" value="CAL1411522.1"/>
    <property type="molecule type" value="Genomic_DNA"/>
</dbReference>
<dbReference type="AlphaFoldDB" id="A0AAV2GMM4"/>
<protein>
    <submittedName>
        <fullName evidence="2">Uncharacterized protein</fullName>
    </submittedName>
</protein>
<feature type="coiled-coil region" evidence="1">
    <location>
        <begin position="159"/>
        <end position="239"/>
    </location>
</feature>